<comment type="caution">
    <text evidence="4">The sequence shown here is derived from an EMBL/GenBank/DDBJ whole genome shotgun (WGS) entry which is preliminary data.</text>
</comment>
<dbReference type="PANTHER" id="PTHR43464:SF19">
    <property type="entry name" value="UBIQUINONE BIOSYNTHESIS O-METHYLTRANSFERASE, MITOCHONDRIAL"/>
    <property type="match status" value="1"/>
</dbReference>
<organism evidence="4 5">
    <name type="scientific">Streptomyces cinereospinus</name>
    <dbReference type="NCBI Taxonomy" id="285561"/>
    <lineage>
        <taxon>Bacteria</taxon>
        <taxon>Bacillati</taxon>
        <taxon>Actinomycetota</taxon>
        <taxon>Actinomycetes</taxon>
        <taxon>Kitasatosporales</taxon>
        <taxon>Streptomycetaceae</taxon>
        <taxon>Streptomyces</taxon>
    </lineage>
</organism>
<dbReference type="CDD" id="cd02440">
    <property type="entry name" value="AdoMet_MTases"/>
    <property type="match status" value="1"/>
</dbReference>
<protein>
    <submittedName>
        <fullName evidence="4">Class I SAM-dependent methyltransferase</fullName>
        <ecNumber evidence="4">2.1.1.-</ecNumber>
    </submittedName>
</protein>
<keyword evidence="3" id="KW-0949">S-adenosyl-L-methionine</keyword>
<gene>
    <name evidence="4" type="ORF">ACFF45_26275</name>
</gene>
<dbReference type="EMBL" id="JBHMCY010000061">
    <property type="protein sequence ID" value="MFB9466120.1"/>
    <property type="molecule type" value="Genomic_DNA"/>
</dbReference>
<evidence type="ECO:0000313" key="5">
    <source>
        <dbReference type="Proteomes" id="UP001589709"/>
    </source>
</evidence>
<evidence type="ECO:0000256" key="1">
    <source>
        <dbReference type="ARBA" id="ARBA00022603"/>
    </source>
</evidence>
<proteinExistence type="predicted"/>
<dbReference type="Proteomes" id="UP001589709">
    <property type="component" value="Unassembled WGS sequence"/>
</dbReference>
<evidence type="ECO:0000313" key="4">
    <source>
        <dbReference type="EMBL" id="MFB9466120.1"/>
    </source>
</evidence>
<keyword evidence="5" id="KW-1185">Reference proteome</keyword>
<evidence type="ECO:0000256" key="2">
    <source>
        <dbReference type="ARBA" id="ARBA00022679"/>
    </source>
</evidence>
<dbReference type="Pfam" id="PF01209">
    <property type="entry name" value="Ubie_methyltran"/>
    <property type="match status" value="1"/>
</dbReference>
<keyword evidence="2 4" id="KW-0808">Transferase</keyword>
<sequence>MPEFDSRGTFQKAANEYTKIQDAFPEVIRDPLLADMAVKEGDRILDLPCGTGDAIVRAAKLAGPTGHALAIDISPSMIEEAKESAEAAGVKNIQFVVENMDEAQFDAAAYDIVVSANGPFFASDLKAFLVKMWGAVKPGGKLVLMTLGRNFLTPISGVFLDLAQNKTEDLRISIPWRVTEDILFLRTLLEEVTNKQRVKITHRDVVMDYKTADGGWNLLMGTAFRGYTLEMSAQNQAEIEAEMKEWMQTNRVFSATCSFNNIVVTKDDA</sequence>
<accession>A0ABV5N782</accession>
<dbReference type="RefSeq" id="WP_381348951.1">
    <property type="nucleotide sequence ID" value="NZ_JBHMCY010000061.1"/>
</dbReference>
<dbReference type="GO" id="GO:0032259">
    <property type="term" value="P:methylation"/>
    <property type="evidence" value="ECO:0007669"/>
    <property type="project" value="UniProtKB-KW"/>
</dbReference>
<dbReference type="InterPro" id="IPR029063">
    <property type="entry name" value="SAM-dependent_MTases_sf"/>
</dbReference>
<dbReference type="SUPFAM" id="SSF53335">
    <property type="entry name" value="S-adenosyl-L-methionine-dependent methyltransferases"/>
    <property type="match status" value="1"/>
</dbReference>
<dbReference type="EC" id="2.1.1.-" evidence="4"/>
<reference evidence="4 5" key="1">
    <citation type="submission" date="2024-09" db="EMBL/GenBank/DDBJ databases">
        <authorList>
            <person name="Sun Q."/>
            <person name="Mori K."/>
        </authorList>
    </citation>
    <scope>NUCLEOTIDE SEQUENCE [LARGE SCALE GENOMIC DNA]</scope>
    <source>
        <strain evidence="4 5">JCM 6917</strain>
    </source>
</reference>
<dbReference type="Gene3D" id="3.40.50.150">
    <property type="entry name" value="Vaccinia Virus protein VP39"/>
    <property type="match status" value="1"/>
</dbReference>
<dbReference type="PANTHER" id="PTHR43464">
    <property type="entry name" value="METHYLTRANSFERASE"/>
    <property type="match status" value="1"/>
</dbReference>
<name>A0ABV5N782_9ACTN</name>
<evidence type="ECO:0000256" key="3">
    <source>
        <dbReference type="ARBA" id="ARBA00022691"/>
    </source>
</evidence>
<keyword evidence="1 4" id="KW-0489">Methyltransferase</keyword>
<dbReference type="GO" id="GO:0008168">
    <property type="term" value="F:methyltransferase activity"/>
    <property type="evidence" value="ECO:0007669"/>
    <property type="project" value="UniProtKB-KW"/>
</dbReference>